<gene>
    <name evidence="3" type="ORF">SAMN05421742_1014</name>
</gene>
<dbReference type="GO" id="GO:0002161">
    <property type="term" value="F:aminoacyl-tRNA deacylase activity"/>
    <property type="evidence" value="ECO:0007669"/>
    <property type="project" value="InterPro"/>
</dbReference>
<evidence type="ECO:0000313" key="4">
    <source>
        <dbReference type="Proteomes" id="UP000217076"/>
    </source>
</evidence>
<organism evidence="3 4">
    <name type="scientific">Roseospirillum parvum</name>
    <dbReference type="NCBI Taxonomy" id="83401"/>
    <lineage>
        <taxon>Bacteria</taxon>
        <taxon>Pseudomonadati</taxon>
        <taxon>Pseudomonadota</taxon>
        <taxon>Alphaproteobacteria</taxon>
        <taxon>Rhodospirillales</taxon>
        <taxon>Rhodospirillaceae</taxon>
        <taxon>Roseospirillum</taxon>
    </lineage>
</organism>
<dbReference type="OrthoDB" id="5145315at2"/>
<dbReference type="Proteomes" id="UP000217076">
    <property type="component" value="Unassembled WGS sequence"/>
</dbReference>
<dbReference type="CDD" id="cd04335">
    <property type="entry name" value="PrdX_deacylase"/>
    <property type="match status" value="1"/>
</dbReference>
<feature type="domain" description="YbaK/aminoacyl-tRNA synthetase-associated" evidence="2">
    <location>
        <begin position="36"/>
        <end position="161"/>
    </location>
</feature>
<evidence type="ECO:0000259" key="2">
    <source>
        <dbReference type="Pfam" id="PF04073"/>
    </source>
</evidence>
<protein>
    <submittedName>
        <fullName evidence="3">Ala-tRNA(Pro) deacylase</fullName>
    </submittedName>
</protein>
<proteinExistence type="inferred from homology"/>
<dbReference type="AlphaFoldDB" id="A0A1G7TJX3"/>
<dbReference type="STRING" id="83401.SAMN05421742_1014"/>
<dbReference type="Gene3D" id="3.90.960.10">
    <property type="entry name" value="YbaK/aminoacyl-tRNA synthetase-associated domain"/>
    <property type="match status" value="1"/>
</dbReference>
<dbReference type="SUPFAM" id="SSF55826">
    <property type="entry name" value="YbaK/ProRS associated domain"/>
    <property type="match status" value="1"/>
</dbReference>
<sequence length="187" mass="20008">MTSPAPEVAIPAPPVDRAGLMGFLEALGIAGQTFTHPPVNTVEEALTHWAAIPGVHAKNLFLKDAGGQLWLVVVPFARRVDLKALPRQIGSKRLSFGRGTLLEEVLGVLPGSVTPLAMINDAEGRVKLVLDAWMMAQPRLAFHPLENTATVSLGNADFRRFLTHLGQSWQEVDLGGDPGPDSETPAP</sequence>
<name>A0A1G7TJX3_9PROT</name>
<dbReference type="RefSeq" id="WP_092613888.1">
    <property type="nucleotide sequence ID" value="NZ_FNCV01000001.1"/>
</dbReference>
<evidence type="ECO:0000313" key="3">
    <source>
        <dbReference type="EMBL" id="SDG34969.1"/>
    </source>
</evidence>
<dbReference type="InterPro" id="IPR007214">
    <property type="entry name" value="YbaK/aa-tRNA-synth-assoc-dom"/>
</dbReference>
<accession>A0A1G7TJX3</accession>
<dbReference type="EMBL" id="FNCV01000001">
    <property type="protein sequence ID" value="SDG34969.1"/>
    <property type="molecule type" value="Genomic_DNA"/>
</dbReference>
<keyword evidence="4" id="KW-1185">Reference proteome</keyword>
<dbReference type="FunFam" id="3.90.960.10:FF:000005">
    <property type="entry name" value="Putative prolyl-tRNA synthetase"/>
    <property type="match status" value="1"/>
</dbReference>
<dbReference type="InterPro" id="IPR036754">
    <property type="entry name" value="YbaK/aa-tRNA-synt-asso_dom_sf"/>
</dbReference>
<evidence type="ECO:0000256" key="1">
    <source>
        <dbReference type="ARBA" id="ARBA00010201"/>
    </source>
</evidence>
<dbReference type="Pfam" id="PF04073">
    <property type="entry name" value="tRNA_edit"/>
    <property type="match status" value="1"/>
</dbReference>
<reference evidence="4" key="1">
    <citation type="submission" date="2016-10" db="EMBL/GenBank/DDBJ databases">
        <authorList>
            <person name="Varghese N."/>
            <person name="Submissions S."/>
        </authorList>
    </citation>
    <scope>NUCLEOTIDE SEQUENCE [LARGE SCALE GENOMIC DNA]</scope>
    <source>
        <strain evidence="4">930I</strain>
    </source>
</reference>
<dbReference type="PANTHER" id="PTHR31423">
    <property type="entry name" value="YBAK DOMAIN-CONTAINING PROTEIN"/>
    <property type="match status" value="1"/>
</dbReference>
<dbReference type="PANTHER" id="PTHR31423:SF3">
    <property type="entry name" value="PROLYL-TRNA SYNTHETASE ASSOCIATED DOMAIN-CONTAINING PROTEIN 1-RELATED"/>
    <property type="match status" value="1"/>
</dbReference>
<comment type="similarity">
    <text evidence="1">Belongs to the PRORSD1 family.</text>
</comment>
<dbReference type="InterPro" id="IPR040285">
    <property type="entry name" value="ProX/PRXD1"/>
</dbReference>